<dbReference type="OrthoDB" id="3560465at2759"/>
<feature type="compositionally biased region" description="Polar residues" evidence="1">
    <location>
        <begin position="277"/>
        <end position="294"/>
    </location>
</feature>
<dbReference type="STRING" id="38488.A0A4Y8D5S7"/>
<accession>A0A4Y8D5S7</accession>
<sequence>MVQIWTVPEVEFLKSIYEARSSRKIEGATLLNIFLTEQARHLPGGDLHSSECWPYRSIQRGTLQKKYRECCNGVDEMTTADARRMMRHIRVQAQMQEQLQQQVQEQREALAERFEWQAPVQVPQIQQQVLVQDPQTQQLPVNQAPVNQAPIDQASRPSLPPGTILLPAGNIRVSGGSIRIPPHSLLLPDKLILLPNGRILVKTPKALPPHTIQQPENGGQLRATAHFQAPRRNPNLRLPLPGIRQVVGRELQGRAHLNATKTSRATTAQVIRHRQRSTASEPSSRLSLGTTCSQPIVLDDDEDSSPTAAEIPVSDSRDETPLFAREFRNLAVDVSDKEDSSPASPIVSVDPMALISFLVVSLDDDDDDQAGSDLALQFLYLLYSGVL</sequence>
<dbReference type="Proteomes" id="UP000297299">
    <property type="component" value="Unassembled WGS sequence"/>
</dbReference>
<evidence type="ECO:0000256" key="1">
    <source>
        <dbReference type="SAM" id="MobiDB-lite"/>
    </source>
</evidence>
<reference evidence="2 3" key="1">
    <citation type="submission" date="2017-11" db="EMBL/GenBank/DDBJ databases">
        <title>Comparative genomics of Botrytis spp.</title>
        <authorList>
            <person name="Valero-Jimenez C.A."/>
            <person name="Tapia P."/>
            <person name="Veloso J."/>
            <person name="Silva-Moreno E."/>
            <person name="Staats M."/>
            <person name="Valdes J.H."/>
            <person name="Van Kan J.A.L."/>
        </authorList>
    </citation>
    <scope>NUCLEOTIDE SEQUENCE [LARGE SCALE GENOMIC DNA]</scope>
    <source>
        <strain evidence="2 3">MUCL2830</strain>
    </source>
</reference>
<name>A0A4Y8D5S7_9HELO</name>
<feature type="region of interest" description="Disordered" evidence="1">
    <location>
        <begin position="263"/>
        <end position="315"/>
    </location>
</feature>
<keyword evidence="3" id="KW-1185">Reference proteome</keyword>
<dbReference type="AlphaFoldDB" id="A0A4Y8D5S7"/>
<organism evidence="2 3">
    <name type="scientific">Botryotinia calthae</name>
    <dbReference type="NCBI Taxonomy" id="38488"/>
    <lineage>
        <taxon>Eukaryota</taxon>
        <taxon>Fungi</taxon>
        <taxon>Dikarya</taxon>
        <taxon>Ascomycota</taxon>
        <taxon>Pezizomycotina</taxon>
        <taxon>Leotiomycetes</taxon>
        <taxon>Helotiales</taxon>
        <taxon>Sclerotiniaceae</taxon>
        <taxon>Botryotinia</taxon>
    </lineage>
</organism>
<proteinExistence type="predicted"/>
<gene>
    <name evidence="2" type="ORF">BOTCAL_0140g00160</name>
</gene>
<evidence type="ECO:0000313" key="3">
    <source>
        <dbReference type="Proteomes" id="UP000297299"/>
    </source>
</evidence>
<dbReference type="EMBL" id="PHWZ01000140">
    <property type="protein sequence ID" value="TEY65451.1"/>
    <property type="molecule type" value="Genomic_DNA"/>
</dbReference>
<evidence type="ECO:0000313" key="2">
    <source>
        <dbReference type="EMBL" id="TEY65451.1"/>
    </source>
</evidence>
<protein>
    <submittedName>
        <fullName evidence="2">Uncharacterized protein</fullName>
    </submittedName>
</protein>
<comment type="caution">
    <text evidence="2">The sequence shown here is derived from an EMBL/GenBank/DDBJ whole genome shotgun (WGS) entry which is preliminary data.</text>
</comment>